<proteinExistence type="predicted"/>
<dbReference type="GO" id="GO:0000155">
    <property type="term" value="F:phosphorelay sensor kinase activity"/>
    <property type="evidence" value="ECO:0007669"/>
    <property type="project" value="InterPro"/>
</dbReference>
<evidence type="ECO:0000313" key="8">
    <source>
        <dbReference type="EMBL" id="AGF79974.1"/>
    </source>
</evidence>
<dbReference type="Proteomes" id="UP000011721">
    <property type="component" value="Chromosome"/>
</dbReference>
<dbReference type="InterPro" id="IPR011006">
    <property type="entry name" value="CheY-like_superfamily"/>
</dbReference>
<dbReference type="Pfam" id="PF02518">
    <property type="entry name" value="HATPase_c"/>
    <property type="match status" value="1"/>
</dbReference>
<dbReference type="EC" id="2.7.13.3" evidence="2"/>
<evidence type="ECO:0000256" key="3">
    <source>
        <dbReference type="ARBA" id="ARBA00022553"/>
    </source>
</evidence>
<evidence type="ECO:0000259" key="6">
    <source>
        <dbReference type="PROSITE" id="PS50110"/>
    </source>
</evidence>
<dbReference type="SUPFAM" id="SSF47384">
    <property type="entry name" value="Homodimeric domain of signal transducing histidine kinase"/>
    <property type="match status" value="1"/>
</dbReference>
<dbReference type="eggNOG" id="COG4191">
    <property type="taxonomic scope" value="Bacteria"/>
</dbReference>
<dbReference type="PANTHER" id="PTHR43065:SF42">
    <property type="entry name" value="TWO-COMPONENT SENSOR PPRA"/>
    <property type="match status" value="1"/>
</dbReference>
<dbReference type="Gene3D" id="3.30.565.10">
    <property type="entry name" value="Histidine kinase-like ATPase, C-terminal domain"/>
    <property type="match status" value="1"/>
</dbReference>
<gene>
    <name evidence="8" type="ordered locus">UWK_03458</name>
</gene>
<dbReference type="InterPro" id="IPR003594">
    <property type="entry name" value="HATPase_dom"/>
</dbReference>
<dbReference type="InterPro" id="IPR000014">
    <property type="entry name" value="PAS"/>
</dbReference>
<protein>
    <recommendedName>
        <fullName evidence="2">histidine kinase</fullName>
        <ecNumber evidence="2">2.7.13.3</ecNumber>
    </recommendedName>
</protein>
<evidence type="ECO:0000313" key="9">
    <source>
        <dbReference type="Proteomes" id="UP000011721"/>
    </source>
</evidence>
<keyword evidence="8" id="KW-0418">Kinase</keyword>
<dbReference type="SUPFAM" id="SSF55785">
    <property type="entry name" value="PYP-like sensor domain (PAS domain)"/>
    <property type="match status" value="1"/>
</dbReference>
<evidence type="ECO:0000256" key="1">
    <source>
        <dbReference type="ARBA" id="ARBA00000085"/>
    </source>
</evidence>
<dbReference type="SUPFAM" id="SSF52172">
    <property type="entry name" value="CheY-like"/>
    <property type="match status" value="1"/>
</dbReference>
<dbReference type="SMART" id="SM00387">
    <property type="entry name" value="HATPase_c"/>
    <property type="match status" value="1"/>
</dbReference>
<dbReference type="SMART" id="SM00448">
    <property type="entry name" value="REC"/>
    <property type="match status" value="1"/>
</dbReference>
<dbReference type="InterPro" id="IPR013656">
    <property type="entry name" value="PAS_4"/>
</dbReference>
<feature type="domain" description="Histidine kinase" evidence="5">
    <location>
        <begin position="150"/>
        <end position="369"/>
    </location>
</feature>
<dbReference type="InterPro" id="IPR036890">
    <property type="entry name" value="HATPase_C_sf"/>
</dbReference>
<dbReference type="CDD" id="cd00130">
    <property type="entry name" value="PAS"/>
    <property type="match status" value="1"/>
</dbReference>
<dbReference type="PRINTS" id="PR00344">
    <property type="entry name" value="BCTRLSENSOR"/>
</dbReference>
<dbReference type="InterPro" id="IPR005467">
    <property type="entry name" value="His_kinase_dom"/>
</dbReference>
<name>M1NK81_DESSD</name>
<feature type="domain" description="Response regulatory" evidence="6">
    <location>
        <begin position="390"/>
        <end position="506"/>
    </location>
</feature>
<dbReference type="Gene3D" id="1.10.287.130">
    <property type="match status" value="1"/>
</dbReference>
<keyword evidence="3 4" id="KW-0597">Phosphoprotein</keyword>
<dbReference type="RefSeq" id="WP_015405656.1">
    <property type="nucleotide sequence ID" value="NC_020304.1"/>
</dbReference>
<comment type="catalytic activity">
    <reaction evidence="1">
        <text>ATP + protein L-histidine = ADP + protein N-phospho-L-histidine.</text>
        <dbReference type="EC" id="2.7.13.3"/>
    </reaction>
</comment>
<dbReference type="InterPro" id="IPR035965">
    <property type="entry name" value="PAS-like_dom_sf"/>
</dbReference>
<dbReference type="SMART" id="SM00388">
    <property type="entry name" value="HisKA"/>
    <property type="match status" value="1"/>
</dbReference>
<dbReference type="Pfam" id="PF00512">
    <property type="entry name" value="HisKA"/>
    <property type="match status" value="1"/>
</dbReference>
<dbReference type="InterPro" id="IPR000700">
    <property type="entry name" value="PAS-assoc_C"/>
</dbReference>
<dbReference type="Gene3D" id="3.40.50.2300">
    <property type="match status" value="1"/>
</dbReference>
<keyword evidence="9" id="KW-1185">Reference proteome</keyword>
<dbReference type="EMBL" id="CP003985">
    <property type="protein sequence ID" value="AGF79974.1"/>
    <property type="molecule type" value="Genomic_DNA"/>
</dbReference>
<dbReference type="SUPFAM" id="SSF55874">
    <property type="entry name" value="ATPase domain of HSP90 chaperone/DNA topoisomerase II/histidine kinase"/>
    <property type="match status" value="1"/>
</dbReference>
<dbReference type="PROSITE" id="PS50113">
    <property type="entry name" value="PAC"/>
    <property type="match status" value="1"/>
</dbReference>
<dbReference type="PANTHER" id="PTHR43065">
    <property type="entry name" value="SENSOR HISTIDINE KINASE"/>
    <property type="match status" value="1"/>
</dbReference>
<dbReference type="AlphaFoldDB" id="M1NK81"/>
<dbReference type="Pfam" id="PF00072">
    <property type="entry name" value="Response_reg"/>
    <property type="match status" value="1"/>
</dbReference>
<evidence type="ECO:0000256" key="2">
    <source>
        <dbReference type="ARBA" id="ARBA00012438"/>
    </source>
</evidence>
<dbReference type="Gene3D" id="3.30.450.20">
    <property type="entry name" value="PAS domain"/>
    <property type="match status" value="1"/>
</dbReference>
<dbReference type="KEGG" id="dsf:UWK_03458"/>
<dbReference type="OrthoDB" id="5416228at2"/>
<dbReference type="eggNOG" id="COG0784">
    <property type="taxonomic scope" value="Bacteria"/>
</dbReference>
<dbReference type="PROSITE" id="PS50110">
    <property type="entry name" value="RESPONSE_REGULATORY"/>
    <property type="match status" value="1"/>
</dbReference>
<organism evidence="8 9">
    <name type="scientific">Desulfocapsa sulfexigens (strain DSM 10523 / SB164P1)</name>
    <dbReference type="NCBI Taxonomy" id="1167006"/>
    <lineage>
        <taxon>Bacteria</taxon>
        <taxon>Pseudomonadati</taxon>
        <taxon>Thermodesulfobacteriota</taxon>
        <taxon>Desulfobulbia</taxon>
        <taxon>Desulfobulbales</taxon>
        <taxon>Desulfocapsaceae</taxon>
        <taxon>Desulfocapsa</taxon>
    </lineage>
</organism>
<reference evidence="9" key="1">
    <citation type="journal article" date="2013" name="Stand. Genomic Sci.">
        <title>Complete genome sequence of Desulfocapsa sulfexigens, a marine deltaproteobacterium specialized in disproportionating inorganic sulfur compounds.</title>
        <authorList>
            <person name="Finster K.W."/>
            <person name="Kjeldsen K.U."/>
            <person name="Kube M."/>
            <person name="Reinhardt R."/>
            <person name="Mussmann M."/>
            <person name="Amann R."/>
            <person name="Schreiber L."/>
        </authorList>
    </citation>
    <scope>NUCLEOTIDE SEQUENCE [LARGE SCALE GENOMIC DNA]</scope>
    <source>
        <strain evidence="9">DSM 10523 / SB164P1</strain>
    </source>
</reference>
<dbReference type="InterPro" id="IPR036097">
    <property type="entry name" value="HisK_dim/P_sf"/>
</dbReference>
<evidence type="ECO:0000256" key="4">
    <source>
        <dbReference type="PROSITE-ProRule" id="PRU00169"/>
    </source>
</evidence>
<keyword evidence="8" id="KW-0808">Transferase</keyword>
<dbReference type="CDD" id="cd00082">
    <property type="entry name" value="HisKA"/>
    <property type="match status" value="1"/>
</dbReference>
<evidence type="ECO:0000259" key="7">
    <source>
        <dbReference type="PROSITE" id="PS50113"/>
    </source>
</evidence>
<dbReference type="InterPro" id="IPR003661">
    <property type="entry name" value="HisK_dim/P_dom"/>
</dbReference>
<dbReference type="CDD" id="cd00156">
    <property type="entry name" value="REC"/>
    <property type="match status" value="1"/>
</dbReference>
<dbReference type="InterPro" id="IPR004358">
    <property type="entry name" value="Sig_transdc_His_kin-like_C"/>
</dbReference>
<dbReference type="InterPro" id="IPR001789">
    <property type="entry name" value="Sig_transdc_resp-reg_receiver"/>
</dbReference>
<dbReference type="HOGENOM" id="CLU_000445_114_51_7"/>
<feature type="modified residue" description="4-aspartylphosphate" evidence="4">
    <location>
        <position position="441"/>
    </location>
</feature>
<evidence type="ECO:0000259" key="5">
    <source>
        <dbReference type="PROSITE" id="PS50109"/>
    </source>
</evidence>
<dbReference type="Pfam" id="PF08448">
    <property type="entry name" value="PAS_4"/>
    <property type="match status" value="1"/>
</dbReference>
<accession>M1NK81</accession>
<feature type="domain" description="PAC" evidence="7">
    <location>
        <begin position="85"/>
        <end position="137"/>
    </location>
</feature>
<sequence length="509" mass="55725">MSKSKSSSKDTFCFDQKMVDAISAPVCIQDANGDFLGANRAFRTFFGFRHLDSREITDLYALLGGGAGQKNREVDSVILHAGGRETFEATVQRSGESERFVIFNKAAITDDDNKIVGLVTTLLDRTEQRKTEQQLRHAQKMEAIGTLAGGIAHDFNNVLTPIIGYSEIMRLMAQREEHLDSSSGQFIGEILAAAKRAKSLVEQILTFSRSREQKETPQYLHPIVKEVIKLLRATLPATIEVREDVDPECGMVSIDPVQLHQVLLNLCTNSAQAIGDEQGKITVRLAMSSPDIHGSDWVELSVADSGPGISLDLQERVFEPYFTTKEKGQGTGLGLAMVHGIVTQCGGRIELESERGNGTVFHLYFPCVVPVGDGMILEDGPVTSLGGTERVLVVDDQAAVLEVTKKILETLGYEVMTCLSPRKALTLFASNPYSFDLVLTDLTMPDMTGVELCIELKKLRATIPVILCSGYEAKFSEEELEAAGLSAWFTKPVTLQKLASMVRSTLDTV</sequence>
<dbReference type="STRING" id="1167006.UWK_03458"/>
<dbReference type="PROSITE" id="PS50109">
    <property type="entry name" value="HIS_KIN"/>
    <property type="match status" value="1"/>
</dbReference>